<proteinExistence type="predicted"/>
<evidence type="ECO:0000313" key="2">
    <source>
        <dbReference type="EMBL" id="KNZ64693.1"/>
    </source>
</evidence>
<dbReference type="Proteomes" id="UP000037035">
    <property type="component" value="Unassembled WGS sequence"/>
</dbReference>
<gene>
    <name evidence="2" type="ORF">VP01_10041g1</name>
</gene>
<evidence type="ECO:0000313" key="3">
    <source>
        <dbReference type="Proteomes" id="UP000037035"/>
    </source>
</evidence>
<keyword evidence="3" id="KW-1185">Reference proteome</keyword>
<accession>A0A0L6VV92</accession>
<organism evidence="2 3">
    <name type="scientific">Puccinia sorghi</name>
    <dbReference type="NCBI Taxonomy" id="27349"/>
    <lineage>
        <taxon>Eukaryota</taxon>
        <taxon>Fungi</taxon>
        <taxon>Dikarya</taxon>
        <taxon>Basidiomycota</taxon>
        <taxon>Pucciniomycotina</taxon>
        <taxon>Pucciniomycetes</taxon>
        <taxon>Pucciniales</taxon>
        <taxon>Pucciniaceae</taxon>
        <taxon>Puccinia</taxon>
    </lineage>
</organism>
<sequence>SCPRPLSNKIASNSNDFPMIKASGKDLGTVDPQGSTENLGFPATTDIRPPRSQPLNEIRDTLCAMLLKRNLTLVESYDKLVFDLQTAFKAFKKKSLANDKKPLMALPPCS</sequence>
<dbReference type="STRING" id="27349.A0A0L6VV92"/>
<evidence type="ECO:0000256" key="1">
    <source>
        <dbReference type="SAM" id="MobiDB-lite"/>
    </source>
</evidence>
<name>A0A0L6VV92_9BASI</name>
<reference evidence="2 3" key="1">
    <citation type="submission" date="2015-08" db="EMBL/GenBank/DDBJ databases">
        <title>Next Generation Sequencing and Analysis of the Genome of Puccinia sorghi L Schw, the Causal Agent of Maize Common Rust.</title>
        <authorList>
            <person name="Rochi L."/>
            <person name="Burguener G."/>
            <person name="Darino M."/>
            <person name="Turjanski A."/>
            <person name="Kreff E."/>
            <person name="Dieguez M.J."/>
            <person name="Sacco F."/>
        </authorList>
    </citation>
    <scope>NUCLEOTIDE SEQUENCE [LARGE SCALE GENOMIC DNA]</scope>
    <source>
        <strain evidence="2 3">RO10H11247</strain>
    </source>
</reference>
<dbReference type="EMBL" id="LAVV01000046">
    <property type="protein sequence ID" value="KNZ64693.1"/>
    <property type="molecule type" value="Genomic_DNA"/>
</dbReference>
<protein>
    <submittedName>
        <fullName evidence="2">Uncharacterized protein</fullName>
    </submittedName>
</protein>
<feature type="region of interest" description="Disordered" evidence="1">
    <location>
        <begin position="1"/>
        <end position="54"/>
    </location>
</feature>
<dbReference type="VEuPathDB" id="FungiDB:VP01_10041g1"/>
<feature type="non-terminal residue" evidence="2">
    <location>
        <position position="1"/>
    </location>
</feature>
<dbReference type="AlphaFoldDB" id="A0A0L6VV92"/>
<comment type="caution">
    <text evidence="2">The sequence shown here is derived from an EMBL/GenBank/DDBJ whole genome shotgun (WGS) entry which is preliminary data.</text>
</comment>